<keyword evidence="6" id="KW-0812">Transmembrane</keyword>
<feature type="transmembrane region" description="Helical" evidence="6">
    <location>
        <begin position="343"/>
        <end position="366"/>
    </location>
</feature>
<name>A0ABP9D7B4_9BACT</name>
<dbReference type="InterPro" id="IPR011622">
    <property type="entry name" value="7TMR_DISM_rcpt_extracell_dom2"/>
</dbReference>
<proteinExistence type="predicted"/>
<protein>
    <recommendedName>
        <fullName evidence="2">histidine kinase</fullName>
        <ecNumber evidence="2">2.7.13.3</ecNumber>
    </recommendedName>
</protein>
<evidence type="ECO:0000256" key="3">
    <source>
        <dbReference type="ARBA" id="ARBA00022679"/>
    </source>
</evidence>
<dbReference type="InterPro" id="IPR036890">
    <property type="entry name" value="HATPase_C_sf"/>
</dbReference>
<dbReference type="SUPFAM" id="SSF55874">
    <property type="entry name" value="ATPase domain of HSP90 chaperone/DNA topoisomerase II/histidine kinase"/>
    <property type="match status" value="1"/>
</dbReference>
<keyword evidence="4" id="KW-0418">Kinase</keyword>
<feature type="transmembrane region" description="Helical" evidence="6">
    <location>
        <begin position="214"/>
        <end position="233"/>
    </location>
</feature>
<dbReference type="Gene3D" id="2.60.40.2380">
    <property type="match status" value="1"/>
</dbReference>
<sequence>MLNYRFLTYLLLLLPIWGQGQNMLHSIDTIQTTLNISSMVELYQGKEFRWNQQHIPKLENHWISNPHKGLSYEIGATSDWIRIQFSADNDCQKILYFAYPNTPIIDGWIVDENETVTQSFHLGVERPFEVAIPEIFTGYTIKVDAKAHETYTLLVHFESYGQPHHPELLIADTMHLKEVFFQSTLLTTGFRSILLSAILLATVFGFISKQRLFFYYAFLFTGVIIFSDAELGIPRYFFHEDPFNLFLTLRLLGNHMTIHGMMLFLFHIIKKSPQSKFIHFAKKLQWPIFFLDYPLLLLFFIFHHEYYWLVVSCAVLGIAYSYLLVYIYLGIMLYNGIKGHRESLLISLIIGSSLGIAFISVSLPHLGFVQREASVANLSFYIIGTFEAMVFMFLLLQSTFNSYKEKIRLEKEFYQLNQQLNTALLDGQENERNRIGRELHDHIGGNLAIINKSEDILDPSINDIVNKTFKSVRNLSHGLVSPEFQEETFECAIRDLVFIYKHTAMKVSVQFFHWPENSPLDTLQHSYRIVQELLQNGLKHSGGSYIHLQFFGGTEGRFFYEDDGVGFDTSQTTEGIGLKNIHYRVKALGATILIDSGKGGTSISVEGLPLSSEQ</sequence>
<feature type="transmembrane region" description="Helical" evidence="6">
    <location>
        <begin position="308"/>
        <end position="331"/>
    </location>
</feature>
<comment type="caution">
    <text evidence="8">The sequence shown here is derived from an EMBL/GenBank/DDBJ whole genome shotgun (WGS) entry which is preliminary data.</text>
</comment>
<feature type="transmembrane region" description="Helical" evidence="6">
    <location>
        <begin position="286"/>
        <end position="302"/>
    </location>
</feature>
<feature type="domain" description="7TM-DISM receptor extracellular" evidence="7">
    <location>
        <begin position="40"/>
        <end position="161"/>
    </location>
</feature>
<evidence type="ECO:0000313" key="9">
    <source>
        <dbReference type="Proteomes" id="UP001500298"/>
    </source>
</evidence>
<feature type="transmembrane region" description="Helical" evidence="6">
    <location>
        <begin position="378"/>
        <end position="396"/>
    </location>
</feature>
<keyword evidence="6" id="KW-0472">Membrane</keyword>
<keyword evidence="6" id="KW-1133">Transmembrane helix</keyword>
<dbReference type="Gene3D" id="3.30.565.10">
    <property type="entry name" value="Histidine kinase-like ATPase, C-terminal domain"/>
    <property type="match status" value="1"/>
</dbReference>
<dbReference type="EMBL" id="BAABJX010000027">
    <property type="protein sequence ID" value="GAA4833145.1"/>
    <property type="molecule type" value="Genomic_DNA"/>
</dbReference>
<keyword evidence="3" id="KW-0808">Transferase</keyword>
<dbReference type="Pfam" id="PF07696">
    <property type="entry name" value="7TMR-DISMED2"/>
    <property type="match status" value="1"/>
</dbReference>
<keyword evidence="5" id="KW-0902">Two-component regulatory system</keyword>
<evidence type="ECO:0000256" key="1">
    <source>
        <dbReference type="ARBA" id="ARBA00000085"/>
    </source>
</evidence>
<evidence type="ECO:0000256" key="4">
    <source>
        <dbReference type="ARBA" id="ARBA00022777"/>
    </source>
</evidence>
<dbReference type="Gene3D" id="1.20.5.1930">
    <property type="match status" value="1"/>
</dbReference>
<dbReference type="PANTHER" id="PTHR24421">
    <property type="entry name" value="NITRATE/NITRITE SENSOR PROTEIN NARX-RELATED"/>
    <property type="match status" value="1"/>
</dbReference>
<dbReference type="PANTHER" id="PTHR24421:SF10">
    <property type="entry name" value="NITRATE_NITRITE SENSOR PROTEIN NARQ"/>
    <property type="match status" value="1"/>
</dbReference>
<dbReference type="InterPro" id="IPR050482">
    <property type="entry name" value="Sensor_HK_TwoCompSys"/>
</dbReference>
<accession>A0ABP9D7B4</accession>
<dbReference type="EC" id="2.7.13.3" evidence="2"/>
<evidence type="ECO:0000256" key="6">
    <source>
        <dbReference type="SAM" id="Phobius"/>
    </source>
</evidence>
<evidence type="ECO:0000259" key="7">
    <source>
        <dbReference type="Pfam" id="PF07696"/>
    </source>
</evidence>
<gene>
    <name evidence="8" type="ORF">GCM10023331_17990</name>
</gene>
<keyword evidence="9" id="KW-1185">Reference proteome</keyword>
<dbReference type="Proteomes" id="UP001500298">
    <property type="component" value="Unassembled WGS sequence"/>
</dbReference>
<comment type="catalytic activity">
    <reaction evidence="1">
        <text>ATP + protein L-histidine = ADP + protein N-phospho-L-histidine.</text>
        <dbReference type="EC" id="2.7.13.3"/>
    </reaction>
</comment>
<evidence type="ECO:0000256" key="2">
    <source>
        <dbReference type="ARBA" id="ARBA00012438"/>
    </source>
</evidence>
<evidence type="ECO:0000256" key="5">
    <source>
        <dbReference type="ARBA" id="ARBA00023012"/>
    </source>
</evidence>
<reference evidence="9" key="1">
    <citation type="journal article" date="2019" name="Int. J. Syst. Evol. Microbiol.">
        <title>The Global Catalogue of Microorganisms (GCM) 10K type strain sequencing project: providing services to taxonomists for standard genome sequencing and annotation.</title>
        <authorList>
            <consortium name="The Broad Institute Genomics Platform"/>
            <consortium name="The Broad Institute Genome Sequencing Center for Infectious Disease"/>
            <person name="Wu L."/>
            <person name="Ma J."/>
        </authorList>
    </citation>
    <scope>NUCLEOTIDE SEQUENCE [LARGE SCALE GENOMIC DNA]</scope>
    <source>
        <strain evidence="9">JCM 18326</strain>
    </source>
</reference>
<dbReference type="CDD" id="cd16917">
    <property type="entry name" value="HATPase_UhpB-NarQ-NarX-like"/>
    <property type="match status" value="1"/>
</dbReference>
<feature type="transmembrane region" description="Helical" evidence="6">
    <location>
        <begin position="189"/>
        <end position="207"/>
    </location>
</feature>
<organism evidence="8 9">
    <name type="scientific">Algivirga pacifica</name>
    <dbReference type="NCBI Taxonomy" id="1162670"/>
    <lineage>
        <taxon>Bacteria</taxon>
        <taxon>Pseudomonadati</taxon>
        <taxon>Bacteroidota</taxon>
        <taxon>Cytophagia</taxon>
        <taxon>Cytophagales</taxon>
        <taxon>Flammeovirgaceae</taxon>
        <taxon>Algivirga</taxon>
    </lineage>
</organism>
<evidence type="ECO:0000313" key="8">
    <source>
        <dbReference type="EMBL" id="GAA4833145.1"/>
    </source>
</evidence>
<feature type="transmembrane region" description="Helical" evidence="6">
    <location>
        <begin position="245"/>
        <end position="266"/>
    </location>
</feature>